<keyword evidence="1" id="KW-0472">Membrane</keyword>
<keyword evidence="3" id="KW-1185">Reference proteome</keyword>
<keyword evidence="2" id="KW-0969">Cilium</keyword>
<evidence type="ECO:0000313" key="2">
    <source>
        <dbReference type="EMBL" id="MBB3208609.1"/>
    </source>
</evidence>
<comment type="caution">
    <text evidence="2">The sequence shown here is derived from an EMBL/GenBank/DDBJ whole genome shotgun (WGS) entry which is preliminary data.</text>
</comment>
<evidence type="ECO:0000313" key="3">
    <source>
        <dbReference type="Proteomes" id="UP000536179"/>
    </source>
</evidence>
<protein>
    <submittedName>
        <fullName evidence="2">Flagellar biosynthesis/type III secretory pathway M-ring protein FliF/YscJ</fullName>
    </submittedName>
</protein>
<keyword evidence="1" id="KW-0812">Transmembrane</keyword>
<keyword evidence="2" id="KW-0282">Flagellum</keyword>
<feature type="transmembrane region" description="Helical" evidence="1">
    <location>
        <begin position="17"/>
        <end position="35"/>
    </location>
</feature>
<organism evidence="2 3">
    <name type="scientific">Aporhodopirellula rubra</name>
    <dbReference type="NCBI Taxonomy" id="980271"/>
    <lineage>
        <taxon>Bacteria</taxon>
        <taxon>Pseudomonadati</taxon>
        <taxon>Planctomycetota</taxon>
        <taxon>Planctomycetia</taxon>
        <taxon>Pirellulales</taxon>
        <taxon>Pirellulaceae</taxon>
        <taxon>Aporhodopirellula</taxon>
    </lineage>
</organism>
<dbReference type="AlphaFoldDB" id="A0A7W5E2M5"/>
<gene>
    <name evidence="2" type="ORF">FHS27_004441</name>
</gene>
<dbReference type="Proteomes" id="UP000536179">
    <property type="component" value="Unassembled WGS sequence"/>
</dbReference>
<keyword evidence="1" id="KW-1133">Transmembrane helix</keyword>
<evidence type="ECO:0000256" key="1">
    <source>
        <dbReference type="SAM" id="Phobius"/>
    </source>
</evidence>
<reference evidence="2 3" key="1">
    <citation type="submission" date="2020-08" db="EMBL/GenBank/DDBJ databases">
        <title>Genomic Encyclopedia of Type Strains, Phase III (KMG-III): the genomes of soil and plant-associated and newly described type strains.</title>
        <authorList>
            <person name="Whitman W."/>
        </authorList>
    </citation>
    <scope>NUCLEOTIDE SEQUENCE [LARGE SCALE GENOMIC DNA]</scope>
    <source>
        <strain evidence="2 3">CECT 8075</strain>
    </source>
</reference>
<keyword evidence="2" id="KW-0966">Cell projection</keyword>
<name>A0A7W5E2M5_9BACT</name>
<dbReference type="EMBL" id="JACHXU010000017">
    <property type="protein sequence ID" value="MBB3208609.1"/>
    <property type="molecule type" value="Genomic_DNA"/>
</dbReference>
<proteinExistence type="predicted"/>
<sequence length="52" mass="5625">MHAASLRDVLQAASLRWVLWVVALVVVALVVVAGWQPALRGVGELVAFCQRV</sequence>
<accession>A0A7W5E2M5</accession>